<evidence type="ECO:0000313" key="2">
    <source>
        <dbReference type="EMBL" id="GGJ94162.1"/>
    </source>
</evidence>
<evidence type="ECO:0000256" key="1">
    <source>
        <dbReference type="SAM" id="MobiDB-lite"/>
    </source>
</evidence>
<gene>
    <name evidence="2" type="ORF">GCM10007043_04950</name>
</gene>
<accession>A0A8J3BBD4</accession>
<reference evidence="2" key="2">
    <citation type="submission" date="2020-09" db="EMBL/GenBank/DDBJ databases">
        <authorList>
            <person name="Sun Q."/>
            <person name="Ohkuma M."/>
        </authorList>
    </citation>
    <scope>NUCLEOTIDE SEQUENCE</scope>
    <source>
        <strain evidence="2">JCM 14719</strain>
    </source>
</reference>
<name>A0A8J3BBD4_9BACI</name>
<feature type="region of interest" description="Disordered" evidence="1">
    <location>
        <begin position="31"/>
        <end position="75"/>
    </location>
</feature>
<reference evidence="2" key="1">
    <citation type="journal article" date="2014" name="Int. J. Syst. Evol. Microbiol.">
        <title>Complete genome sequence of Corynebacterium casei LMG S-19264T (=DSM 44701T), isolated from a smear-ripened cheese.</title>
        <authorList>
            <consortium name="US DOE Joint Genome Institute (JGI-PGF)"/>
            <person name="Walter F."/>
            <person name="Albersmeier A."/>
            <person name="Kalinowski J."/>
            <person name="Ruckert C."/>
        </authorList>
    </citation>
    <scope>NUCLEOTIDE SEQUENCE</scope>
    <source>
        <strain evidence="2">JCM 14719</strain>
    </source>
</reference>
<dbReference type="EMBL" id="BMOF01000005">
    <property type="protein sequence ID" value="GGJ94162.1"/>
    <property type="molecule type" value="Genomic_DNA"/>
</dbReference>
<dbReference type="RefSeq" id="WP_054669194.1">
    <property type="nucleotide sequence ID" value="NZ_BMOF01000005.1"/>
</dbReference>
<evidence type="ECO:0000313" key="3">
    <source>
        <dbReference type="Proteomes" id="UP000637720"/>
    </source>
</evidence>
<organism evidence="2 3">
    <name type="scientific">Calditerricola satsumensis</name>
    <dbReference type="NCBI Taxonomy" id="373054"/>
    <lineage>
        <taxon>Bacteria</taxon>
        <taxon>Bacillati</taxon>
        <taxon>Bacillota</taxon>
        <taxon>Bacilli</taxon>
        <taxon>Bacillales</taxon>
        <taxon>Bacillaceae</taxon>
        <taxon>Calditerricola</taxon>
    </lineage>
</organism>
<comment type="caution">
    <text evidence="2">The sequence shown here is derived from an EMBL/GenBank/DDBJ whole genome shotgun (WGS) entry which is preliminary data.</text>
</comment>
<keyword evidence="3" id="KW-1185">Reference proteome</keyword>
<proteinExistence type="predicted"/>
<dbReference type="Proteomes" id="UP000637720">
    <property type="component" value="Unassembled WGS sequence"/>
</dbReference>
<dbReference type="AlphaFoldDB" id="A0A8J3BBD4"/>
<feature type="compositionally biased region" description="Basic and acidic residues" evidence="1">
    <location>
        <begin position="31"/>
        <end position="46"/>
    </location>
</feature>
<protein>
    <submittedName>
        <fullName evidence="2">Uncharacterized protein</fullName>
    </submittedName>
</protein>
<sequence>MRNSWMPFVVGSALGLVSGLAISQMLNRTKGLDARSEGPPPSREEDAFAAAAHSGGISEERTVPPAAESNAGSVEQEMAQWAQAFRNYAPEARPM</sequence>